<evidence type="ECO:0008006" key="4">
    <source>
        <dbReference type="Google" id="ProtNLM"/>
    </source>
</evidence>
<evidence type="ECO:0000256" key="1">
    <source>
        <dbReference type="SAM" id="Phobius"/>
    </source>
</evidence>
<dbReference type="Proteomes" id="UP000334019">
    <property type="component" value="Chromosome"/>
</dbReference>
<dbReference type="EMBL" id="CP045851">
    <property type="protein sequence ID" value="QGG95015.1"/>
    <property type="molecule type" value="Genomic_DNA"/>
</dbReference>
<name>A0A5Q2RP84_9ACTN</name>
<organism evidence="2 3">
    <name type="scientific">Actinomarinicola tropica</name>
    <dbReference type="NCBI Taxonomy" id="2789776"/>
    <lineage>
        <taxon>Bacteria</taxon>
        <taxon>Bacillati</taxon>
        <taxon>Actinomycetota</taxon>
        <taxon>Acidimicrobiia</taxon>
        <taxon>Acidimicrobiales</taxon>
        <taxon>Iamiaceae</taxon>
        <taxon>Actinomarinicola</taxon>
    </lineage>
</organism>
<keyword evidence="1" id="KW-0472">Membrane</keyword>
<dbReference type="KEGG" id="atq:GH723_07795"/>
<protein>
    <recommendedName>
        <fullName evidence="4">Protein kinase domain-containing protein</fullName>
    </recommendedName>
</protein>
<evidence type="ECO:0000313" key="3">
    <source>
        <dbReference type="Proteomes" id="UP000334019"/>
    </source>
</evidence>
<proteinExistence type="predicted"/>
<keyword evidence="1" id="KW-0812">Transmembrane</keyword>
<feature type="transmembrane region" description="Helical" evidence="1">
    <location>
        <begin position="243"/>
        <end position="262"/>
    </location>
</feature>
<gene>
    <name evidence="2" type="ORF">GH723_07795</name>
</gene>
<dbReference type="RefSeq" id="WP_153759123.1">
    <property type="nucleotide sequence ID" value="NZ_CP045851.1"/>
</dbReference>
<dbReference type="AlphaFoldDB" id="A0A5Q2RP84"/>
<keyword evidence="3" id="KW-1185">Reference proteome</keyword>
<dbReference type="SUPFAM" id="SSF56112">
    <property type="entry name" value="Protein kinase-like (PK-like)"/>
    <property type="match status" value="1"/>
</dbReference>
<dbReference type="InterPro" id="IPR011009">
    <property type="entry name" value="Kinase-like_dom_sf"/>
</dbReference>
<sequence length="291" mass="29487">MAQLIVDTADPDPIDPADADAHAGWRGGRSLRDLADVAPLPWSTVARIGASVAAELAELHAAGRLHGAIRPDTVVAFADGRTWLVDADTATHLPTPGHVRLAPEVRAGEAPVPASDVYALAVCLLGLLGHRTDRQRVTALDADSAVPPAGAQVLMGMLADRSEARLDAATAAGRLEASSRQHPSASAADLAGLVDEDEGVVVPLFPEDEGPTDAPTTAVPRTVAGLTTLAAPLSPRSATPRRLGVLALTAVTALFALLFTFASPAPDGGTGDVTSLVAVDDGASTSASASP</sequence>
<dbReference type="Gene3D" id="1.10.510.10">
    <property type="entry name" value="Transferase(Phosphotransferase) domain 1"/>
    <property type="match status" value="1"/>
</dbReference>
<evidence type="ECO:0000313" key="2">
    <source>
        <dbReference type="EMBL" id="QGG95015.1"/>
    </source>
</evidence>
<keyword evidence="1" id="KW-1133">Transmembrane helix</keyword>
<accession>A0A5Q2RP84</accession>
<reference evidence="2 3" key="1">
    <citation type="submission" date="2019-11" db="EMBL/GenBank/DDBJ databases">
        <authorList>
            <person name="He Y."/>
        </authorList>
    </citation>
    <scope>NUCLEOTIDE SEQUENCE [LARGE SCALE GENOMIC DNA]</scope>
    <source>
        <strain evidence="2 3">SCSIO 58843</strain>
    </source>
</reference>